<dbReference type="OMA" id="CPPCAPI"/>
<evidence type="ECO:0000256" key="5">
    <source>
        <dbReference type="ARBA" id="ARBA00023136"/>
    </source>
</evidence>
<organism evidence="7 8">
    <name type="scientific">Nematostella vectensis</name>
    <name type="common">Starlet sea anemone</name>
    <dbReference type="NCBI Taxonomy" id="45351"/>
    <lineage>
        <taxon>Eukaryota</taxon>
        <taxon>Metazoa</taxon>
        <taxon>Cnidaria</taxon>
        <taxon>Anthozoa</taxon>
        <taxon>Hexacorallia</taxon>
        <taxon>Actiniaria</taxon>
        <taxon>Edwardsiidae</taxon>
        <taxon>Nematostella</taxon>
    </lineage>
</organism>
<evidence type="ECO:0000256" key="1">
    <source>
        <dbReference type="ARBA" id="ARBA00004141"/>
    </source>
</evidence>
<evidence type="ECO:0000313" key="7">
    <source>
        <dbReference type="EMBL" id="EDO45864.1"/>
    </source>
</evidence>
<feature type="transmembrane region" description="Helical" evidence="6">
    <location>
        <begin position="53"/>
        <end position="76"/>
    </location>
</feature>
<dbReference type="Pfam" id="PF00335">
    <property type="entry name" value="Tetraspanin"/>
    <property type="match status" value="1"/>
</dbReference>
<dbReference type="STRING" id="45351.A7RRP6"/>
<reference evidence="7 8" key="1">
    <citation type="journal article" date="2007" name="Science">
        <title>Sea anemone genome reveals ancestral eumetazoan gene repertoire and genomic organization.</title>
        <authorList>
            <person name="Putnam N.H."/>
            <person name="Srivastava M."/>
            <person name="Hellsten U."/>
            <person name="Dirks B."/>
            <person name="Chapman J."/>
            <person name="Salamov A."/>
            <person name="Terry A."/>
            <person name="Shapiro H."/>
            <person name="Lindquist E."/>
            <person name="Kapitonov V.V."/>
            <person name="Jurka J."/>
            <person name="Genikhovich G."/>
            <person name="Grigoriev I.V."/>
            <person name="Lucas S.M."/>
            <person name="Steele R.E."/>
            <person name="Finnerty J.R."/>
            <person name="Technau U."/>
            <person name="Martindale M.Q."/>
            <person name="Rokhsar D.S."/>
        </authorList>
    </citation>
    <scope>NUCLEOTIDE SEQUENCE [LARGE SCALE GENOMIC DNA]</scope>
    <source>
        <strain evidence="8">CH2 X CH6</strain>
    </source>
</reference>
<dbReference type="KEGG" id="nve:5517873"/>
<name>A7RRP6_NEMVE</name>
<feature type="transmembrane region" description="Helical" evidence="6">
    <location>
        <begin position="83"/>
        <end position="107"/>
    </location>
</feature>
<evidence type="ECO:0000256" key="2">
    <source>
        <dbReference type="ARBA" id="ARBA00006840"/>
    </source>
</evidence>
<feature type="transmembrane region" description="Helical" evidence="6">
    <location>
        <begin position="189"/>
        <end position="209"/>
    </location>
</feature>
<dbReference type="PRINTS" id="PR00259">
    <property type="entry name" value="TMFOUR"/>
</dbReference>
<dbReference type="AlphaFoldDB" id="A7RRP6"/>
<evidence type="ECO:0000256" key="6">
    <source>
        <dbReference type="SAM" id="Phobius"/>
    </source>
</evidence>
<dbReference type="OrthoDB" id="5845060at2759"/>
<dbReference type="Proteomes" id="UP000001593">
    <property type="component" value="Unassembled WGS sequence"/>
</dbReference>
<proteinExistence type="inferred from homology"/>
<dbReference type="eggNOG" id="KOG3882">
    <property type="taxonomic scope" value="Eukaryota"/>
</dbReference>
<dbReference type="PhylomeDB" id="A7RRP6"/>
<dbReference type="InterPro" id="IPR000301">
    <property type="entry name" value="Tetraspanin_animals"/>
</dbReference>
<sequence length="225" mass="24879">MYPPKYSKSHPCAYYCNKNSIVALNTLYIFIALLLIGITVYARVTAQITNLPILGGVIACGVFLLMIAIFGMIGAIKHSQVILFFYMVILLLLFIIQLSVSVGALAVTRNQQEQLMNKGWAKLSPSLKSKIQGVKDCCGYKNFTQLDGPMGHPDCSLLKCCSSLAKEPCSECTNCFDKLKDSVNHLLKVAGGFGLFFSFTLLFGVYMTCRYRNQKDPRANPSAFL</sequence>
<keyword evidence="3 6" id="KW-0812">Transmembrane</keyword>
<dbReference type="EMBL" id="DS469532">
    <property type="protein sequence ID" value="EDO45864.1"/>
    <property type="molecule type" value="Genomic_DNA"/>
</dbReference>
<accession>A7RRP6</accession>
<keyword evidence="8" id="KW-1185">Reference proteome</keyword>
<dbReference type="PANTHER" id="PTHR19282:SF452">
    <property type="entry name" value="LD03691P"/>
    <property type="match status" value="1"/>
</dbReference>
<protein>
    <recommendedName>
        <fullName evidence="9">Tetraspanin</fullName>
    </recommendedName>
</protein>
<evidence type="ECO:0000256" key="3">
    <source>
        <dbReference type="ARBA" id="ARBA00022692"/>
    </source>
</evidence>
<dbReference type="PIRSF" id="PIRSF002419">
    <property type="entry name" value="Tetraspanin"/>
    <property type="match status" value="1"/>
</dbReference>
<dbReference type="FunCoup" id="A7RRP6">
    <property type="interactions" value="307"/>
</dbReference>
<feature type="transmembrane region" description="Helical" evidence="6">
    <location>
        <begin position="21"/>
        <end position="41"/>
    </location>
</feature>
<dbReference type="InParanoid" id="A7RRP6"/>
<keyword evidence="4 6" id="KW-1133">Transmembrane helix</keyword>
<comment type="subcellular location">
    <subcellularLocation>
        <location evidence="1">Membrane</location>
        <topology evidence="1">Multi-pass membrane protein</topology>
    </subcellularLocation>
</comment>
<evidence type="ECO:0000313" key="8">
    <source>
        <dbReference type="Proteomes" id="UP000001593"/>
    </source>
</evidence>
<keyword evidence="5 6" id="KW-0472">Membrane</keyword>
<dbReference type="HOGENOM" id="CLU_088363_0_0_1"/>
<dbReference type="GO" id="GO:0016020">
    <property type="term" value="C:membrane"/>
    <property type="evidence" value="ECO:0007669"/>
    <property type="project" value="UniProtKB-SubCell"/>
</dbReference>
<evidence type="ECO:0000256" key="4">
    <source>
        <dbReference type="ARBA" id="ARBA00022989"/>
    </source>
</evidence>
<gene>
    <name evidence="7" type="ORF">NEMVEDRAFT_v1g161973</name>
</gene>
<evidence type="ECO:0008006" key="9">
    <source>
        <dbReference type="Google" id="ProtNLM"/>
    </source>
</evidence>
<comment type="similarity">
    <text evidence="2">Belongs to the tetraspanin (TM4SF) family.</text>
</comment>
<dbReference type="InterPro" id="IPR018499">
    <property type="entry name" value="Tetraspanin/Peripherin"/>
</dbReference>
<dbReference type="PANTHER" id="PTHR19282">
    <property type="entry name" value="TETRASPANIN"/>
    <property type="match status" value="1"/>
</dbReference>